<dbReference type="InterPro" id="IPR043129">
    <property type="entry name" value="ATPase_NBD"/>
</dbReference>
<keyword evidence="3" id="KW-0119">Carbohydrate metabolism</keyword>
<comment type="similarity">
    <text evidence="2">Belongs to the ROK (NagC/XylR) family.</text>
</comment>
<keyword evidence="3" id="KW-0859">Xylose metabolism</keyword>
<evidence type="ECO:0000313" key="4">
    <source>
        <dbReference type="EMBL" id="KIE46861.1"/>
    </source>
</evidence>
<dbReference type="SUPFAM" id="SSF46785">
    <property type="entry name" value="Winged helix' DNA-binding domain"/>
    <property type="match status" value="1"/>
</dbReference>
<dbReference type="STRING" id="29341.RSJ17_13300"/>
<dbReference type="InterPro" id="IPR000600">
    <property type="entry name" value="ROK"/>
</dbReference>
<evidence type="ECO:0000256" key="3">
    <source>
        <dbReference type="ARBA" id="ARBA00022629"/>
    </source>
</evidence>
<proteinExistence type="inferred from homology"/>
<evidence type="ECO:0000313" key="5">
    <source>
        <dbReference type="Proteomes" id="UP000031366"/>
    </source>
</evidence>
<dbReference type="Proteomes" id="UP000031366">
    <property type="component" value="Unassembled WGS sequence"/>
</dbReference>
<dbReference type="Pfam" id="PF00480">
    <property type="entry name" value="ROK"/>
    <property type="match status" value="1"/>
</dbReference>
<comment type="caution">
    <text evidence="4">The sequence shown here is derived from an EMBL/GenBank/DDBJ whole genome shotgun (WGS) entry which is preliminary data.</text>
</comment>
<sequence length="398" mass="44255">MNSFLGKFSDGEKTILKLLVENETMTKNDIIKKYDVKLTTLNRMMDSLLERKIVKVVGEAESTGGRKPRIYSLDDENFYLIGIDISGTRANIVITNLKMKMLAQEKFPLKPNSLPEDAINRIKLIVDKHILNLNIKKENLIGIGVGSIGPINMEDGTYGNIEYFNNKSWCGFPLKKTLENIFHLPVLIDNGVNTAVLGEYLLGNGKGDKNIAYFNCGTKLASGFISNGIILRGKVDRADSFSHQIVNFQGDKCECGNYGCVATYSSIPAITKKYMNLCKLNNLDFKINTSGSISFSDICAKANKEDSLCISVIKEASSALAIGIYNYINLLHPDIIILNGPIIRNINVFFDMVKEALSKRNKDISTKVEIIKGGIFKDNEIAISAALMFFIKNIYEID</sequence>
<gene>
    <name evidence="4" type="ORF">U732_1385</name>
</gene>
<dbReference type="AlphaFoldDB" id="A0A0C1R8J7"/>
<evidence type="ECO:0000256" key="1">
    <source>
        <dbReference type="ARBA" id="ARBA00002486"/>
    </source>
</evidence>
<dbReference type="SUPFAM" id="SSF53067">
    <property type="entry name" value="Actin-like ATPase domain"/>
    <property type="match status" value="1"/>
</dbReference>
<evidence type="ECO:0000256" key="2">
    <source>
        <dbReference type="ARBA" id="ARBA00006479"/>
    </source>
</evidence>
<dbReference type="OrthoDB" id="9810372at2"/>
<dbReference type="InterPro" id="IPR036388">
    <property type="entry name" value="WH-like_DNA-bd_sf"/>
</dbReference>
<accession>A0A0C1R8J7</accession>
<keyword evidence="5" id="KW-1185">Reference proteome</keyword>
<dbReference type="EMBL" id="AYSO01000015">
    <property type="protein sequence ID" value="KIE46861.1"/>
    <property type="molecule type" value="Genomic_DNA"/>
</dbReference>
<dbReference type="PANTHER" id="PTHR18964">
    <property type="entry name" value="ROK (REPRESSOR, ORF, KINASE) FAMILY"/>
    <property type="match status" value="1"/>
</dbReference>
<dbReference type="InterPro" id="IPR036390">
    <property type="entry name" value="WH_DNA-bd_sf"/>
</dbReference>
<dbReference type="RefSeq" id="WP_039632343.1">
    <property type="nucleotide sequence ID" value="NZ_AYSO01000015.1"/>
</dbReference>
<dbReference type="GO" id="GO:0042732">
    <property type="term" value="P:D-xylose metabolic process"/>
    <property type="evidence" value="ECO:0007669"/>
    <property type="project" value="UniProtKB-KW"/>
</dbReference>
<dbReference type="PANTHER" id="PTHR18964:SF149">
    <property type="entry name" value="BIFUNCTIONAL UDP-N-ACETYLGLUCOSAMINE 2-EPIMERASE_N-ACETYLMANNOSAMINE KINASE"/>
    <property type="match status" value="1"/>
</dbReference>
<comment type="function">
    <text evidence="1">Transcriptional repressor of xylose-utilizing enzymes.</text>
</comment>
<protein>
    <submittedName>
        <fullName evidence="4">ROK family protein</fullName>
    </submittedName>
</protein>
<organism evidence="4 5">
    <name type="scientific">Clostridium argentinense CDC 2741</name>
    <dbReference type="NCBI Taxonomy" id="1418104"/>
    <lineage>
        <taxon>Bacteria</taxon>
        <taxon>Bacillati</taxon>
        <taxon>Bacillota</taxon>
        <taxon>Clostridia</taxon>
        <taxon>Eubacteriales</taxon>
        <taxon>Clostridiaceae</taxon>
        <taxon>Clostridium</taxon>
    </lineage>
</organism>
<dbReference type="Gene3D" id="1.10.10.10">
    <property type="entry name" value="Winged helix-like DNA-binding domain superfamily/Winged helix DNA-binding domain"/>
    <property type="match status" value="1"/>
</dbReference>
<name>A0A0C1R8J7_9CLOT</name>
<dbReference type="Gene3D" id="3.30.420.40">
    <property type="match status" value="2"/>
</dbReference>
<reference evidence="4 5" key="1">
    <citation type="journal article" date="2015" name="Infect. Genet. Evol.">
        <title>Genomic sequences of six botulinum neurotoxin-producing strains representing three clostridial species illustrate the mobility and diversity of botulinum neurotoxin genes.</title>
        <authorList>
            <person name="Smith T.J."/>
            <person name="Hill K.K."/>
            <person name="Xie G."/>
            <person name="Foley B.T."/>
            <person name="Williamson C.H."/>
            <person name="Foster J.T."/>
            <person name="Johnson S.L."/>
            <person name="Chertkov O."/>
            <person name="Teshima H."/>
            <person name="Gibbons H.S."/>
            <person name="Johnsky L.A."/>
            <person name="Karavis M.A."/>
            <person name="Smith L.A."/>
        </authorList>
    </citation>
    <scope>NUCLEOTIDE SEQUENCE [LARGE SCALE GENOMIC DNA]</scope>
    <source>
        <strain evidence="4 5">CDC 2741</strain>
    </source>
</reference>